<accession>A0A1L9SRS8</accession>
<feature type="region of interest" description="Disordered" evidence="1">
    <location>
        <begin position="1"/>
        <end position="63"/>
    </location>
</feature>
<dbReference type="RefSeq" id="XP_022584429.1">
    <property type="nucleotide sequence ID" value="XM_022722040.1"/>
</dbReference>
<dbReference type="AlphaFoldDB" id="A0A1L9SRS8"/>
<evidence type="ECO:0000313" key="2">
    <source>
        <dbReference type="EMBL" id="OJJ49919.1"/>
    </source>
</evidence>
<protein>
    <submittedName>
        <fullName evidence="2">Uncharacterized protein</fullName>
    </submittedName>
</protein>
<gene>
    <name evidence="2" type="ORF">ASPZODRAFT_128495</name>
</gene>
<sequence>MSMKAGPSFRPPQSSPQLVDEAEEEEDYVLAGSSNEPPPYSSPVVSPGGPSAASSSSRRPLAASTIPTPWLPDLDFSRYSIADATVSKDGTTIVTTSPVLSHDSKALLRFIQDQASLPPLPYIRIVGTPPPGQSRPDFDIKLNMLRYFLPRQQTNSSTTNSTSNWNYVRLVGENELAFRGKSTQTTTPTVKSLEQWAWKFCNEKSSVKTSVF</sequence>
<reference evidence="3" key="1">
    <citation type="journal article" date="2017" name="Genome Biol.">
        <title>Comparative genomics reveals high biological diversity and specific adaptations in the industrially and medically important fungal genus Aspergillus.</title>
        <authorList>
            <person name="de Vries R.P."/>
            <person name="Riley R."/>
            <person name="Wiebenga A."/>
            <person name="Aguilar-Osorio G."/>
            <person name="Amillis S."/>
            <person name="Uchima C.A."/>
            <person name="Anderluh G."/>
            <person name="Asadollahi M."/>
            <person name="Askin M."/>
            <person name="Barry K."/>
            <person name="Battaglia E."/>
            <person name="Bayram O."/>
            <person name="Benocci T."/>
            <person name="Braus-Stromeyer S.A."/>
            <person name="Caldana C."/>
            <person name="Canovas D."/>
            <person name="Cerqueira G.C."/>
            <person name="Chen F."/>
            <person name="Chen W."/>
            <person name="Choi C."/>
            <person name="Clum A."/>
            <person name="Dos Santos R.A."/>
            <person name="Damasio A.R."/>
            <person name="Diallinas G."/>
            <person name="Emri T."/>
            <person name="Fekete E."/>
            <person name="Flipphi M."/>
            <person name="Freyberg S."/>
            <person name="Gallo A."/>
            <person name="Gournas C."/>
            <person name="Habgood R."/>
            <person name="Hainaut M."/>
            <person name="Harispe M.L."/>
            <person name="Henrissat B."/>
            <person name="Hilden K.S."/>
            <person name="Hope R."/>
            <person name="Hossain A."/>
            <person name="Karabika E."/>
            <person name="Karaffa L."/>
            <person name="Karanyi Z."/>
            <person name="Krasevec N."/>
            <person name="Kuo A."/>
            <person name="Kusch H."/>
            <person name="LaButti K."/>
            <person name="Lagendijk E.L."/>
            <person name="Lapidus A."/>
            <person name="Levasseur A."/>
            <person name="Lindquist E."/>
            <person name="Lipzen A."/>
            <person name="Logrieco A.F."/>
            <person name="MacCabe A."/>
            <person name="Maekelae M.R."/>
            <person name="Malavazi I."/>
            <person name="Melin P."/>
            <person name="Meyer V."/>
            <person name="Mielnichuk N."/>
            <person name="Miskei M."/>
            <person name="Molnar A.P."/>
            <person name="Mule G."/>
            <person name="Ngan C.Y."/>
            <person name="Orejas M."/>
            <person name="Orosz E."/>
            <person name="Ouedraogo J.P."/>
            <person name="Overkamp K.M."/>
            <person name="Park H.-S."/>
            <person name="Perrone G."/>
            <person name="Piumi F."/>
            <person name="Punt P.J."/>
            <person name="Ram A.F."/>
            <person name="Ramon A."/>
            <person name="Rauscher S."/>
            <person name="Record E."/>
            <person name="Riano-Pachon D.M."/>
            <person name="Robert V."/>
            <person name="Roehrig J."/>
            <person name="Ruller R."/>
            <person name="Salamov A."/>
            <person name="Salih N.S."/>
            <person name="Samson R.A."/>
            <person name="Sandor E."/>
            <person name="Sanguinetti M."/>
            <person name="Schuetze T."/>
            <person name="Sepcic K."/>
            <person name="Shelest E."/>
            <person name="Sherlock G."/>
            <person name="Sophianopoulou V."/>
            <person name="Squina F.M."/>
            <person name="Sun H."/>
            <person name="Susca A."/>
            <person name="Todd R.B."/>
            <person name="Tsang A."/>
            <person name="Unkles S.E."/>
            <person name="van de Wiele N."/>
            <person name="van Rossen-Uffink D."/>
            <person name="Oliveira J.V."/>
            <person name="Vesth T.C."/>
            <person name="Visser J."/>
            <person name="Yu J.-H."/>
            <person name="Zhou M."/>
            <person name="Andersen M.R."/>
            <person name="Archer D.B."/>
            <person name="Baker S.E."/>
            <person name="Benoit I."/>
            <person name="Brakhage A.A."/>
            <person name="Braus G.H."/>
            <person name="Fischer R."/>
            <person name="Frisvad J.C."/>
            <person name="Goldman G.H."/>
            <person name="Houbraken J."/>
            <person name="Oakley B."/>
            <person name="Pocsi I."/>
            <person name="Scazzocchio C."/>
            <person name="Seiboth B."/>
            <person name="vanKuyk P.A."/>
            <person name="Wortman J."/>
            <person name="Dyer P.S."/>
            <person name="Grigoriev I.V."/>
        </authorList>
    </citation>
    <scope>NUCLEOTIDE SEQUENCE [LARGE SCALE GENOMIC DNA]</scope>
    <source>
        <strain evidence="3">CBS 506.65</strain>
    </source>
</reference>
<proteinExistence type="predicted"/>
<name>A0A1L9SRS8_9EURO</name>
<dbReference type="VEuPathDB" id="FungiDB:ASPZODRAFT_128495"/>
<keyword evidence="3" id="KW-1185">Reference proteome</keyword>
<dbReference type="EMBL" id="KV878337">
    <property type="protein sequence ID" value="OJJ49919.1"/>
    <property type="molecule type" value="Genomic_DNA"/>
</dbReference>
<organism evidence="2 3">
    <name type="scientific">Penicilliopsis zonata CBS 506.65</name>
    <dbReference type="NCBI Taxonomy" id="1073090"/>
    <lineage>
        <taxon>Eukaryota</taxon>
        <taxon>Fungi</taxon>
        <taxon>Dikarya</taxon>
        <taxon>Ascomycota</taxon>
        <taxon>Pezizomycotina</taxon>
        <taxon>Eurotiomycetes</taxon>
        <taxon>Eurotiomycetidae</taxon>
        <taxon>Eurotiales</taxon>
        <taxon>Aspergillaceae</taxon>
        <taxon>Penicilliopsis</taxon>
    </lineage>
</organism>
<evidence type="ECO:0000313" key="3">
    <source>
        <dbReference type="Proteomes" id="UP000184188"/>
    </source>
</evidence>
<dbReference type="OrthoDB" id="203796at2759"/>
<dbReference type="Proteomes" id="UP000184188">
    <property type="component" value="Unassembled WGS sequence"/>
</dbReference>
<evidence type="ECO:0000256" key="1">
    <source>
        <dbReference type="SAM" id="MobiDB-lite"/>
    </source>
</evidence>
<dbReference type="GeneID" id="34608505"/>
<feature type="compositionally biased region" description="Low complexity" evidence="1">
    <location>
        <begin position="42"/>
        <end position="63"/>
    </location>
</feature>